<dbReference type="AlphaFoldDB" id="A0A7C9EJS6"/>
<dbReference type="InterPro" id="IPR046960">
    <property type="entry name" value="PPR_At4g14850-like_plant"/>
</dbReference>
<feature type="repeat" description="PPR" evidence="3">
    <location>
        <begin position="110"/>
        <end position="140"/>
    </location>
</feature>
<dbReference type="Gene3D" id="1.25.40.10">
    <property type="entry name" value="Tetratricopeptide repeat domain"/>
    <property type="match status" value="4"/>
</dbReference>
<evidence type="ECO:0000313" key="4">
    <source>
        <dbReference type="EMBL" id="MBA4667187.1"/>
    </source>
</evidence>
<proteinExistence type="inferred from homology"/>
<dbReference type="GO" id="GO:0003723">
    <property type="term" value="F:RNA binding"/>
    <property type="evidence" value="ECO:0007669"/>
    <property type="project" value="InterPro"/>
</dbReference>
<dbReference type="FunFam" id="1.25.40.10:FF:000277">
    <property type="entry name" value="Pentatricopeptide repeat-containing protein, mitochondrial"/>
    <property type="match status" value="1"/>
</dbReference>
<evidence type="ECO:0000256" key="3">
    <source>
        <dbReference type="PROSITE-ProRule" id="PRU00708"/>
    </source>
</evidence>
<keyword evidence="1" id="KW-0677">Repeat</keyword>
<reference evidence="4" key="2">
    <citation type="submission" date="2020-07" db="EMBL/GenBank/DDBJ databases">
        <authorList>
            <person name="Vera ALvarez R."/>
            <person name="Arias-Moreno D.M."/>
            <person name="Jimenez-Jacinto V."/>
            <person name="Jimenez-Bremont J.F."/>
            <person name="Swaminathan K."/>
            <person name="Moose S.P."/>
            <person name="Guerrero-Gonzalez M.L."/>
            <person name="Marino-Ramirez L."/>
            <person name="Landsman D."/>
            <person name="Rodriguez-Kessler M."/>
            <person name="Delgado-Sanchez P."/>
        </authorList>
    </citation>
    <scope>NUCLEOTIDE SEQUENCE</scope>
    <source>
        <tissue evidence="4">Cladode</tissue>
    </source>
</reference>
<reference evidence="4" key="1">
    <citation type="journal article" date="2013" name="J. Plant Res.">
        <title>Effect of fungi and light on seed germination of three Opuntia species from semiarid lands of central Mexico.</title>
        <authorList>
            <person name="Delgado-Sanchez P."/>
            <person name="Jimenez-Bremont J.F."/>
            <person name="Guerrero-Gonzalez Mde L."/>
            <person name="Flores J."/>
        </authorList>
    </citation>
    <scope>NUCLEOTIDE SEQUENCE</scope>
    <source>
        <tissue evidence="4">Cladode</tissue>
    </source>
</reference>
<dbReference type="Pfam" id="PF20431">
    <property type="entry name" value="E_motif"/>
    <property type="match status" value="1"/>
</dbReference>
<dbReference type="EMBL" id="GISG01234586">
    <property type="protein sequence ID" value="MBA4667187.1"/>
    <property type="molecule type" value="Transcribed_RNA"/>
</dbReference>
<organism evidence="4">
    <name type="scientific">Opuntia streptacantha</name>
    <name type="common">Prickly pear cactus</name>
    <name type="synonym">Opuntia cardona</name>
    <dbReference type="NCBI Taxonomy" id="393608"/>
    <lineage>
        <taxon>Eukaryota</taxon>
        <taxon>Viridiplantae</taxon>
        <taxon>Streptophyta</taxon>
        <taxon>Embryophyta</taxon>
        <taxon>Tracheophyta</taxon>
        <taxon>Spermatophyta</taxon>
        <taxon>Magnoliopsida</taxon>
        <taxon>eudicotyledons</taxon>
        <taxon>Gunneridae</taxon>
        <taxon>Pentapetalae</taxon>
        <taxon>Caryophyllales</taxon>
        <taxon>Cactineae</taxon>
        <taxon>Cactaceae</taxon>
        <taxon>Opuntioideae</taxon>
        <taxon>Opuntia</taxon>
    </lineage>
</organism>
<dbReference type="InterPro" id="IPR011990">
    <property type="entry name" value="TPR-like_helical_dom_sf"/>
</dbReference>
<dbReference type="GO" id="GO:0005737">
    <property type="term" value="C:cytoplasm"/>
    <property type="evidence" value="ECO:0007669"/>
    <property type="project" value="UniProtKB-ARBA"/>
</dbReference>
<dbReference type="NCBIfam" id="TIGR00756">
    <property type="entry name" value="PPR"/>
    <property type="match status" value="3"/>
</dbReference>
<dbReference type="PANTHER" id="PTHR47926">
    <property type="entry name" value="PENTATRICOPEPTIDE REPEAT-CONTAINING PROTEIN"/>
    <property type="match status" value="1"/>
</dbReference>
<feature type="repeat" description="PPR" evidence="3">
    <location>
        <begin position="309"/>
        <end position="343"/>
    </location>
</feature>
<sequence length="642" mass="72020">MKSFEEPSSKVWNLVMKSALDLGNFEMGILVYRQMRQLHVQHDSFTLPIVNQVYMMLGCDVRCAKMIHCLGTHLGFSPDLYFCNTLIDLYIKCGCTIVAHKLFDEIPLRDHVSWTSLISGYVNEGKLMQALELFTEMRRQLEPNFVTMITMLRACSSCWDANSGKQFHGYLLKQGFLIDSSVRNSLLQMYTNKGTIEDVENLFSDLGAVDIVSWNIFISFYSAVGDLEALVGKIRDMLREVAPTVQTLTLIASALSKLGSCCQGQELHCFATKTGLGDRILLTCLMDLYAKFGHLDDSVRVFTEVPCPTTLTWSTLMMGFMEHGQCDEAIRLFRQLQSAGVEPTANIIENLLDVCVDTGALHLGKEIHGYFFRNSPSNSAEKNSVLETAIMNMYMRCGSISSARHCFSMMVDKGVVVWTSMIEGLGTYGLGPEALEHFNQMLKEGIEPNPITFLSILSACSHAGLTHEGCKLLFEMKWRFGFNPDLNHYTCIVDLLGRSGKLKEALVVILKMAVCPDGRIWGALLSASRVYMDRKVGEYAVKRLVQLEPDNIGYQIVFSNMQASAERWDEVEELRSTVTWAHSNKAPGWSCIEVNGEIQGFVSGDRSHLDAGIIYELLGFLSGHMKDPDMYTVKLNFEQTND</sequence>
<comment type="similarity">
    <text evidence="2">Belongs to the PPR family. PCMP-E subfamily.</text>
</comment>
<dbReference type="GO" id="GO:0016556">
    <property type="term" value="P:mRNA modification"/>
    <property type="evidence" value="ECO:0007669"/>
    <property type="project" value="UniProtKB-ARBA"/>
</dbReference>
<dbReference type="InterPro" id="IPR046848">
    <property type="entry name" value="E_motif"/>
</dbReference>
<protein>
    <submittedName>
        <fullName evidence="4">Uncharacterized protein</fullName>
    </submittedName>
</protein>
<dbReference type="InterPro" id="IPR002885">
    <property type="entry name" value="PPR_rpt"/>
</dbReference>
<evidence type="ECO:0000256" key="1">
    <source>
        <dbReference type="ARBA" id="ARBA00022737"/>
    </source>
</evidence>
<evidence type="ECO:0000256" key="2">
    <source>
        <dbReference type="ARBA" id="ARBA00061659"/>
    </source>
</evidence>
<feature type="repeat" description="PPR" evidence="3">
    <location>
        <begin position="414"/>
        <end position="448"/>
    </location>
</feature>
<dbReference type="PROSITE" id="PS51375">
    <property type="entry name" value="PPR"/>
    <property type="match status" value="3"/>
</dbReference>
<dbReference type="PANTHER" id="PTHR47926:SF342">
    <property type="entry name" value="TETRATRICOPEPTIDE-LIKE HELICAL DOMAIN-CONTAINING PROTEIN-RELATED"/>
    <property type="match status" value="1"/>
</dbReference>
<accession>A0A7C9EJS6</accession>
<dbReference type="Pfam" id="PF01535">
    <property type="entry name" value="PPR"/>
    <property type="match status" value="3"/>
</dbReference>
<name>A0A7C9EJS6_OPUST</name>
<dbReference type="Pfam" id="PF13041">
    <property type="entry name" value="PPR_2"/>
    <property type="match status" value="2"/>
</dbReference>
<dbReference type="FunFam" id="1.25.40.10:FF:000344">
    <property type="entry name" value="Pentatricopeptide repeat-containing protein"/>
    <property type="match status" value="1"/>
</dbReference>